<dbReference type="AlphaFoldDB" id="A0A4S8L1A8"/>
<gene>
    <name evidence="2" type="ORF">K435DRAFT_872589</name>
</gene>
<evidence type="ECO:0000313" key="2">
    <source>
        <dbReference type="EMBL" id="THU82174.1"/>
    </source>
</evidence>
<accession>A0A4S8L1A8</accession>
<feature type="compositionally biased region" description="Polar residues" evidence="1">
    <location>
        <begin position="61"/>
        <end position="77"/>
    </location>
</feature>
<evidence type="ECO:0000313" key="3">
    <source>
        <dbReference type="Proteomes" id="UP000297245"/>
    </source>
</evidence>
<reference evidence="2 3" key="1">
    <citation type="journal article" date="2019" name="Nat. Ecol. Evol.">
        <title>Megaphylogeny resolves global patterns of mushroom evolution.</title>
        <authorList>
            <person name="Varga T."/>
            <person name="Krizsan K."/>
            <person name="Foldi C."/>
            <person name="Dima B."/>
            <person name="Sanchez-Garcia M."/>
            <person name="Sanchez-Ramirez S."/>
            <person name="Szollosi G.J."/>
            <person name="Szarkandi J.G."/>
            <person name="Papp V."/>
            <person name="Albert L."/>
            <person name="Andreopoulos W."/>
            <person name="Angelini C."/>
            <person name="Antonin V."/>
            <person name="Barry K.W."/>
            <person name="Bougher N.L."/>
            <person name="Buchanan P."/>
            <person name="Buyck B."/>
            <person name="Bense V."/>
            <person name="Catcheside P."/>
            <person name="Chovatia M."/>
            <person name="Cooper J."/>
            <person name="Damon W."/>
            <person name="Desjardin D."/>
            <person name="Finy P."/>
            <person name="Geml J."/>
            <person name="Haridas S."/>
            <person name="Hughes K."/>
            <person name="Justo A."/>
            <person name="Karasinski D."/>
            <person name="Kautmanova I."/>
            <person name="Kiss B."/>
            <person name="Kocsube S."/>
            <person name="Kotiranta H."/>
            <person name="LaButti K.M."/>
            <person name="Lechner B.E."/>
            <person name="Liimatainen K."/>
            <person name="Lipzen A."/>
            <person name="Lukacs Z."/>
            <person name="Mihaltcheva S."/>
            <person name="Morgado L.N."/>
            <person name="Niskanen T."/>
            <person name="Noordeloos M.E."/>
            <person name="Ohm R.A."/>
            <person name="Ortiz-Santana B."/>
            <person name="Ovrebo C."/>
            <person name="Racz N."/>
            <person name="Riley R."/>
            <person name="Savchenko A."/>
            <person name="Shiryaev A."/>
            <person name="Soop K."/>
            <person name="Spirin V."/>
            <person name="Szebenyi C."/>
            <person name="Tomsovsky M."/>
            <person name="Tulloss R.E."/>
            <person name="Uehling J."/>
            <person name="Grigoriev I.V."/>
            <person name="Vagvolgyi C."/>
            <person name="Papp T."/>
            <person name="Martin F.M."/>
            <person name="Miettinen O."/>
            <person name="Hibbett D.S."/>
            <person name="Nagy L.G."/>
        </authorList>
    </citation>
    <scope>NUCLEOTIDE SEQUENCE [LARGE SCALE GENOMIC DNA]</scope>
    <source>
        <strain evidence="2 3">CBS 962.96</strain>
    </source>
</reference>
<sequence>MLLNPVPPHITFHPSLDQRQVCQPPQITPPPRIYSSPTPQYSPLEPQMYSPPTPKTYPTPRQQIHPNPTSHMRSNPASAPEFPESRLLPSSHGFLPPRCQPAFVSDRNFSQIPSEAPSQGAHSMQSEERVQAVNLMMDCQRFREWQEKGVKEIALKNNVSVERVEALVNIRINKDRTLKNKGKRKRMEKVTMEKGKDKEKGKGKEREKEQGNGPIAIVVDEDEDSKDTLHPTKRRRQT</sequence>
<keyword evidence="3" id="KW-1185">Reference proteome</keyword>
<feature type="region of interest" description="Disordered" evidence="1">
    <location>
        <begin position="16"/>
        <end position="84"/>
    </location>
</feature>
<evidence type="ECO:0000256" key="1">
    <source>
        <dbReference type="SAM" id="MobiDB-lite"/>
    </source>
</evidence>
<organism evidence="2 3">
    <name type="scientific">Dendrothele bispora (strain CBS 962.96)</name>
    <dbReference type="NCBI Taxonomy" id="1314807"/>
    <lineage>
        <taxon>Eukaryota</taxon>
        <taxon>Fungi</taxon>
        <taxon>Dikarya</taxon>
        <taxon>Basidiomycota</taxon>
        <taxon>Agaricomycotina</taxon>
        <taxon>Agaricomycetes</taxon>
        <taxon>Agaricomycetidae</taxon>
        <taxon>Agaricales</taxon>
        <taxon>Agaricales incertae sedis</taxon>
        <taxon>Dendrothele</taxon>
    </lineage>
</organism>
<dbReference type="EMBL" id="ML179752">
    <property type="protein sequence ID" value="THU82174.1"/>
    <property type="molecule type" value="Genomic_DNA"/>
</dbReference>
<protein>
    <submittedName>
        <fullName evidence="2">Uncharacterized protein</fullName>
    </submittedName>
</protein>
<proteinExistence type="predicted"/>
<feature type="region of interest" description="Disordered" evidence="1">
    <location>
        <begin position="175"/>
        <end position="238"/>
    </location>
</feature>
<name>A0A4S8L1A8_DENBC</name>
<feature type="compositionally biased region" description="Basic and acidic residues" evidence="1">
    <location>
        <begin position="188"/>
        <end position="210"/>
    </location>
</feature>
<dbReference type="Proteomes" id="UP000297245">
    <property type="component" value="Unassembled WGS sequence"/>
</dbReference>